<protein>
    <submittedName>
        <fullName evidence="1">Uncharacterized protein</fullName>
    </submittedName>
</protein>
<comment type="caution">
    <text evidence="1">The sequence shown here is derived from an EMBL/GenBank/DDBJ whole genome shotgun (WGS) entry which is preliminary data.</text>
</comment>
<evidence type="ECO:0000313" key="1">
    <source>
        <dbReference type="EMBL" id="KAI3760272.1"/>
    </source>
</evidence>
<dbReference type="Proteomes" id="UP001056120">
    <property type="component" value="Linkage Group LG17"/>
</dbReference>
<keyword evidence="2" id="KW-1185">Reference proteome</keyword>
<reference evidence="2" key="1">
    <citation type="journal article" date="2022" name="Mol. Ecol. Resour.">
        <title>The genomes of chicory, endive, great burdock and yacon provide insights into Asteraceae palaeo-polyploidization history and plant inulin production.</title>
        <authorList>
            <person name="Fan W."/>
            <person name="Wang S."/>
            <person name="Wang H."/>
            <person name="Wang A."/>
            <person name="Jiang F."/>
            <person name="Liu H."/>
            <person name="Zhao H."/>
            <person name="Xu D."/>
            <person name="Zhang Y."/>
        </authorList>
    </citation>
    <scope>NUCLEOTIDE SEQUENCE [LARGE SCALE GENOMIC DNA]</scope>
    <source>
        <strain evidence="2">cv. Yunnan</strain>
    </source>
</reference>
<organism evidence="1 2">
    <name type="scientific">Smallanthus sonchifolius</name>
    <dbReference type="NCBI Taxonomy" id="185202"/>
    <lineage>
        <taxon>Eukaryota</taxon>
        <taxon>Viridiplantae</taxon>
        <taxon>Streptophyta</taxon>
        <taxon>Embryophyta</taxon>
        <taxon>Tracheophyta</taxon>
        <taxon>Spermatophyta</taxon>
        <taxon>Magnoliopsida</taxon>
        <taxon>eudicotyledons</taxon>
        <taxon>Gunneridae</taxon>
        <taxon>Pentapetalae</taxon>
        <taxon>asterids</taxon>
        <taxon>campanulids</taxon>
        <taxon>Asterales</taxon>
        <taxon>Asteraceae</taxon>
        <taxon>Asteroideae</taxon>
        <taxon>Heliantheae alliance</taxon>
        <taxon>Millerieae</taxon>
        <taxon>Smallanthus</taxon>
    </lineage>
</organism>
<dbReference type="EMBL" id="CM042034">
    <property type="protein sequence ID" value="KAI3760272.1"/>
    <property type="molecule type" value="Genomic_DNA"/>
</dbReference>
<gene>
    <name evidence="1" type="ORF">L1987_50665</name>
</gene>
<accession>A0ACB9EP93</accession>
<sequence length="113" mass="12448">MYPPGPLAGPHEAIEDCNVGGYHVTKGTRLFVNIWKLHRDPQVCTGRRMCPATSFATHVIHLTLARLLQGFDLSTPMGKPVDMSEGLGITLPKVKPLEVTITPRLSPELYQTN</sequence>
<evidence type="ECO:0000313" key="2">
    <source>
        <dbReference type="Proteomes" id="UP001056120"/>
    </source>
</evidence>
<reference evidence="1 2" key="2">
    <citation type="journal article" date="2022" name="Mol. Ecol. Resour.">
        <title>The genomes of chicory, endive, great burdock and yacon provide insights into Asteraceae paleo-polyploidization history and plant inulin production.</title>
        <authorList>
            <person name="Fan W."/>
            <person name="Wang S."/>
            <person name="Wang H."/>
            <person name="Wang A."/>
            <person name="Jiang F."/>
            <person name="Liu H."/>
            <person name="Zhao H."/>
            <person name="Xu D."/>
            <person name="Zhang Y."/>
        </authorList>
    </citation>
    <scope>NUCLEOTIDE SEQUENCE [LARGE SCALE GENOMIC DNA]</scope>
    <source>
        <strain evidence="2">cv. Yunnan</strain>
        <tissue evidence="1">Leaves</tissue>
    </source>
</reference>
<proteinExistence type="predicted"/>
<name>A0ACB9EP93_9ASTR</name>